<dbReference type="Proteomes" id="UP000284892">
    <property type="component" value="Unassembled WGS sequence"/>
</dbReference>
<sequence>MKQYLILFVVLITILVNCDRRKNAKESLQESVEMFTKNNTVEQITYFPEAYSEIVTDSILSNGNQIKIKHFTDLETNILNDFKVDTIHYKHYYRDFKAELSISNKVNQILNTTIDKALFIKNDSKNTDFLNDAIMTKVWLNDNQPAIQNDIIVNVLFCKPETDHCLFYEIYVDNVGKYSVKLTDNVYYKES</sequence>
<dbReference type="AlphaFoldDB" id="A0A420DKH8"/>
<accession>A0A420DKH8</accession>
<name>A0A420DKH8_9FLAO</name>
<dbReference type="Gene3D" id="2.40.128.510">
    <property type="entry name" value="Protein of unknown function DUF4738"/>
    <property type="match status" value="1"/>
</dbReference>
<evidence type="ECO:0000313" key="1">
    <source>
        <dbReference type="EMBL" id="RKE94695.1"/>
    </source>
</evidence>
<keyword evidence="2" id="KW-1185">Reference proteome</keyword>
<reference evidence="1 2" key="1">
    <citation type="submission" date="2018-09" db="EMBL/GenBank/DDBJ databases">
        <title>Genomic Encyclopedia of Archaeal and Bacterial Type Strains, Phase II (KMG-II): from individual species to whole genera.</title>
        <authorList>
            <person name="Goeker M."/>
        </authorList>
    </citation>
    <scope>NUCLEOTIDE SEQUENCE [LARGE SCALE GENOMIC DNA]</scope>
    <source>
        <strain evidence="1 2">DSM 26283</strain>
    </source>
</reference>
<protein>
    <submittedName>
        <fullName evidence="1">Uncharacterized protein</fullName>
    </submittedName>
</protein>
<dbReference type="EMBL" id="RAQJ01000003">
    <property type="protein sequence ID" value="RKE94695.1"/>
    <property type="molecule type" value="Genomic_DNA"/>
</dbReference>
<dbReference type="OrthoDB" id="1441026at2"/>
<proteinExistence type="predicted"/>
<gene>
    <name evidence="1" type="ORF">BXY80_1706</name>
</gene>
<dbReference type="RefSeq" id="WP_120200941.1">
    <property type="nucleotide sequence ID" value="NZ_RAQJ01000003.1"/>
</dbReference>
<comment type="caution">
    <text evidence="1">The sequence shown here is derived from an EMBL/GenBank/DDBJ whole genome shotgun (WGS) entry which is preliminary data.</text>
</comment>
<evidence type="ECO:0000313" key="2">
    <source>
        <dbReference type="Proteomes" id="UP000284892"/>
    </source>
</evidence>
<organism evidence="1 2">
    <name type="scientific">Ichthyenterobacterium magnum</name>
    <dbReference type="NCBI Taxonomy" id="1230530"/>
    <lineage>
        <taxon>Bacteria</taxon>
        <taxon>Pseudomonadati</taxon>
        <taxon>Bacteroidota</taxon>
        <taxon>Flavobacteriia</taxon>
        <taxon>Flavobacteriales</taxon>
        <taxon>Flavobacteriaceae</taxon>
        <taxon>Ichthyenterobacterium</taxon>
    </lineage>
</organism>